<evidence type="ECO:0000256" key="1">
    <source>
        <dbReference type="SAM" id="Phobius"/>
    </source>
</evidence>
<accession>X0YE95</accession>
<dbReference type="EMBL" id="BART01008442">
    <property type="protein sequence ID" value="GAG54190.1"/>
    <property type="molecule type" value="Genomic_DNA"/>
</dbReference>
<reference evidence="2" key="1">
    <citation type="journal article" date="2014" name="Front. Microbiol.">
        <title>High frequency of phylogenetically diverse reductive dehalogenase-homologous genes in deep subseafloor sedimentary metagenomes.</title>
        <authorList>
            <person name="Kawai M."/>
            <person name="Futagami T."/>
            <person name="Toyoda A."/>
            <person name="Takaki Y."/>
            <person name="Nishi S."/>
            <person name="Hori S."/>
            <person name="Arai W."/>
            <person name="Tsubouchi T."/>
            <person name="Morono Y."/>
            <person name="Uchiyama I."/>
            <person name="Ito T."/>
            <person name="Fujiyama A."/>
            <person name="Inagaki F."/>
            <person name="Takami H."/>
        </authorList>
    </citation>
    <scope>NUCLEOTIDE SEQUENCE</scope>
    <source>
        <strain evidence="2">Expedition CK06-06</strain>
    </source>
</reference>
<sequence>MVEVLNRQLDDAEFSRLDASPTLGKKTTRLNQPDEFNKRPRLLLTEVGDKALLIRARLTTLVYGAIGASLIAALAAIVSLMQISQR</sequence>
<protein>
    <submittedName>
        <fullName evidence="2">Uncharacterized protein</fullName>
    </submittedName>
</protein>
<comment type="caution">
    <text evidence="2">The sequence shown here is derived from an EMBL/GenBank/DDBJ whole genome shotgun (WGS) entry which is preliminary data.</text>
</comment>
<evidence type="ECO:0000313" key="2">
    <source>
        <dbReference type="EMBL" id="GAG54190.1"/>
    </source>
</evidence>
<gene>
    <name evidence="2" type="ORF">S01H4_18990</name>
</gene>
<proteinExistence type="predicted"/>
<feature type="transmembrane region" description="Helical" evidence="1">
    <location>
        <begin position="61"/>
        <end position="81"/>
    </location>
</feature>
<keyword evidence="1" id="KW-0472">Membrane</keyword>
<keyword evidence="1" id="KW-0812">Transmembrane</keyword>
<dbReference type="AlphaFoldDB" id="X0YE95"/>
<keyword evidence="1" id="KW-1133">Transmembrane helix</keyword>
<organism evidence="2">
    <name type="scientific">marine sediment metagenome</name>
    <dbReference type="NCBI Taxonomy" id="412755"/>
    <lineage>
        <taxon>unclassified sequences</taxon>
        <taxon>metagenomes</taxon>
        <taxon>ecological metagenomes</taxon>
    </lineage>
</organism>
<name>X0YE95_9ZZZZ</name>